<evidence type="ECO:0000313" key="2">
    <source>
        <dbReference type="Proteomes" id="UP000824005"/>
    </source>
</evidence>
<comment type="caution">
    <text evidence="1">The sequence shown here is derived from an EMBL/GenBank/DDBJ whole genome shotgun (WGS) entry which is preliminary data.</text>
</comment>
<evidence type="ECO:0000313" key="1">
    <source>
        <dbReference type="EMBL" id="HIY66894.1"/>
    </source>
</evidence>
<name>A0A9D1YW49_9MICO</name>
<dbReference type="Proteomes" id="UP000824005">
    <property type="component" value="Unassembled WGS sequence"/>
</dbReference>
<reference evidence="1" key="2">
    <citation type="submission" date="2021-04" db="EMBL/GenBank/DDBJ databases">
        <authorList>
            <person name="Gilroy R."/>
        </authorList>
    </citation>
    <scope>NUCLEOTIDE SEQUENCE</scope>
    <source>
        <strain evidence="1">ChiGjej1B1-98</strain>
    </source>
</reference>
<reference evidence="1" key="1">
    <citation type="journal article" date="2021" name="PeerJ">
        <title>Extensive microbial diversity within the chicken gut microbiome revealed by metagenomics and culture.</title>
        <authorList>
            <person name="Gilroy R."/>
            <person name="Ravi A."/>
            <person name="Getino M."/>
            <person name="Pursley I."/>
            <person name="Horton D.L."/>
            <person name="Alikhan N.F."/>
            <person name="Baker D."/>
            <person name="Gharbi K."/>
            <person name="Hall N."/>
            <person name="Watson M."/>
            <person name="Adriaenssens E.M."/>
            <person name="Foster-Nyarko E."/>
            <person name="Jarju S."/>
            <person name="Secka A."/>
            <person name="Antonio M."/>
            <person name="Oren A."/>
            <person name="Chaudhuri R.R."/>
            <person name="La Ragione R."/>
            <person name="Hildebrand F."/>
            <person name="Pallen M.J."/>
        </authorList>
    </citation>
    <scope>NUCLEOTIDE SEQUENCE</scope>
    <source>
        <strain evidence="1">ChiGjej1B1-98</strain>
    </source>
</reference>
<dbReference type="EMBL" id="DXDC01000349">
    <property type="protein sequence ID" value="HIY66894.1"/>
    <property type="molecule type" value="Genomic_DNA"/>
</dbReference>
<proteinExistence type="predicted"/>
<gene>
    <name evidence="1" type="ORF">H9830_11540</name>
</gene>
<protein>
    <submittedName>
        <fullName evidence="1">Uncharacterized protein</fullName>
    </submittedName>
</protein>
<sequence length="86" mass="9375">MAGSSFRAIAGLVKIAVIQPVTIDDLTDADARRSGRASAPDLIETLKERGLRQVHQFNTVFQSEFFDNSNPKPALSTSFLAPWGAR</sequence>
<organism evidence="1 2">
    <name type="scientific">Candidatus Agrococcus pullicola</name>
    <dbReference type="NCBI Taxonomy" id="2838429"/>
    <lineage>
        <taxon>Bacteria</taxon>
        <taxon>Bacillati</taxon>
        <taxon>Actinomycetota</taxon>
        <taxon>Actinomycetes</taxon>
        <taxon>Micrococcales</taxon>
        <taxon>Microbacteriaceae</taxon>
        <taxon>Agrococcus</taxon>
    </lineage>
</organism>
<dbReference type="AlphaFoldDB" id="A0A9D1YW49"/>
<accession>A0A9D1YW49</accession>